<feature type="compositionally biased region" description="Basic residues" evidence="6">
    <location>
        <begin position="594"/>
        <end position="607"/>
    </location>
</feature>
<evidence type="ECO:0000313" key="7">
    <source>
        <dbReference type="EMBL" id="CAK0883711.1"/>
    </source>
</evidence>
<dbReference type="Gene3D" id="3.40.1780.10">
    <property type="entry name" value="QueA-like"/>
    <property type="match status" value="1"/>
</dbReference>
<gene>
    <name evidence="7" type="ORF">PCOR1329_LOCUS65858</name>
</gene>
<keyword evidence="3" id="KW-0949">S-adenosyl-L-methionine</keyword>
<proteinExistence type="predicted"/>
<dbReference type="Pfam" id="PF02547">
    <property type="entry name" value="Queuosine_synth"/>
    <property type="match status" value="1"/>
</dbReference>
<dbReference type="Proteomes" id="UP001189429">
    <property type="component" value="Unassembled WGS sequence"/>
</dbReference>
<keyword evidence="1" id="KW-0963">Cytoplasm</keyword>
<evidence type="ECO:0000313" key="8">
    <source>
        <dbReference type="Proteomes" id="UP001189429"/>
    </source>
</evidence>
<dbReference type="InterPro" id="IPR042118">
    <property type="entry name" value="QueA_dom1"/>
</dbReference>
<dbReference type="PANTHER" id="PTHR30307:SF0">
    <property type="entry name" value="S-ADENOSYLMETHIONINE:TRNA RIBOSYLTRANSFERASE-ISOMERASE"/>
    <property type="match status" value="1"/>
</dbReference>
<keyword evidence="2" id="KW-0808">Transferase</keyword>
<evidence type="ECO:0000256" key="6">
    <source>
        <dbReference type="SAM" id="MobiDB-lite"/>
    </source>
</evidence>
<name>A0ABN9WFP5_9DINO</name>
<evidence type="ECO:0000256" key="4">
    <source>
        <dbReference type="ARBA" id="ARBA00022785"/>
    </source>
</evidence>
<feature type="region of interest" description="Disordered" evidence="6">
    <location>
        <begin position="594"/>
        <end position="644"/>
    </location>
</feature>
<dbReference type="InterPro" id="IPR036100">
    <property type="entry name" value="QueA_sf"/>
</dbReference>
<dbReference type="SUPFAM" id="SSF111337">
    <property type="entry name" value="QueA-like"/>
    <property type="match status" value="1"/>
</dbReference>
<dbReference type="PANTHER" id="PTHR30307">
    <property type="entry name" value="S-ADENOSYLMETHIONINE:TRNA RIBOSYLTRANSFERASE-ISOMERASE"/>
    <property type="match status" value="1"/>
</dbReference>
<organism evidence="7 8">
    <name type="scientific">Prorocentrum cordatum</name>
    <dbReference type="NCBI Taxonomy" id="2364126"/>
    <lineage>
        <taxon>Eukaryota</taxon>
        <taxon>Sar</taxon>
        <taxon>Alveolata</taxon>
        <taxon>Dinophyceae</taxon>
        <taxon>Prorocentrales</taxon>
        <taxon>Prorocentraceae</taxon>
        <taxon>Prorocentrum</taxon>
    </lineage>
</organism>
<accession>A0ABN9WFP5</accession>
<keyword evidence="8" id="KW-1185">Reference proteome</keyword>
<feature type="region of interest" description="Disordered" evidence="6">
    <location>
        <begin position="943"/>
        <end position="967"/>
    </location>
</feature>
<evidence type="ECO:0008006" key="9">
    <source>
        <dbReference type="Google" id="ProtNLM"/>
    </source>
</evidence>
<feature type="compositionally biased region" description="Basic and acidic residues" evidence="6">
    <location>
        <begin position="623"/>
        <end position="644"/>
    </location>
</feature>
<keyword evidence="4" id="KW-0671">Queuosine biosynthesis</keyword>
<dbReference type="EMBL" id="CAUYUJ010018453">
    <property type="protein sequence ID" value="CAK0883711.1"/>
    <property type="molecule type" value="Genomic_DNA"/>
</dbReference>
<evidence type="ECO:0000256" key="2">
    <source>
        <dbReference type="ARBA" id="ARBA00022679"/>
    </source>
</evidence>
<evidence type="ECO:0000256" key="3">
    <source>
        <dbReference type="ARBA" id="ARBA00022691"/>
    </source>
</evidence>
<evidence type="ECO:0000256" key="5">
    <source>
        <dbReference type="SAM" id="Coils"/>
    </source>
</evidence>
<dbReference type="InterPro" id="IPR003699">
    <property type="entry name" value="QueA"/>
</dbReference>
<feature type="compositionally biased region" description="Basic and acidic residues" evidence="6">
    <location>
        <begin position="943"/>
        <end position="961"/>
    </location>
</feature>
<sequence length="967" mass="105942">AVLRTPLPPYVLSRDGDDQYNTVFAKDAGSVAAPTAGLHFTEDTLRRCRDDAGCTVDEVTLHVGYGTFAHIEADALSEHKMHAERLFLSESTAARLGEHAAAGRALLAVGTTATRTLETCAADTPQGEPASFVPTGAAGKDTELFICEGVPETGGYPDGHDWKAVGALLTNFHMPGLTPIGDTGGKYGYDLVMRAYKEAISERYRFFSFGDAMLVRLRVDATRAAWSKLGRFWNQHTSLKLKRLAFSWVIHSAAFSGLEVYTLGKREFAKLDSVILGPIGSRLAMDPFSYPLNSMRPVPLKFLQSLKVPLKSSTVSIQATAGTLVARPFVNPCLEPYWLKASFLVHSSGAENSPLGAAIGFAAEIEVAAVAQAARPQHARALNDVWAATDNHYGLREGGLTDMQTMPIQWVQAMTPILMRMALGHEHRLRLVESAFFRHVQLPTSHDVPQPMMLTARYYGQEANRLRDHHQEAIKNGELVPELEELGIPHPHVWVSLIGALVAQGDKVGCRLRVRRVLLKQHGLCHGSRCPPDSLGLPCELSLFPRGRPEKRGARPVVDFSRHWAKMWASQSLSRFPAWCLGGPLCDDARALPRARHRGSHQHRVKGRTPTGPRMRAAPGSEGRGRPEQQAEELQRRAQGTRRELQRLQDALTTSEEELCIARDRAVREARAAEDAERVRCQLLDRLAELTAQASTEATPPPWRGAPPAATLREAAARGSASPACSASEALPRAESWRCPPQVSPAEEQRGEAGAEGELGEACAAEAPPEPDAHGDVLLQEVASAEEQLRRLRERTSVHALEHAEAEARAARDEAAAMRKLLVHTEAEGRKIKEEHSEAEAQAVPLRDWVEHTSEQLAAARAKVSEMSAANGRLAADRERLENAVADHARAAALAAQVHWHSSVANTPEEALRMREDESWCARRRALLGAEIAAQRSQRDALQRQARRLREEAAASERREWSSGGAT</sequence>
<evidence type="ECO:0000256" key="1">
    <source>
        <dbReference type="ARBA" id="ARBA00022490"/>
    </source>
</evidence>
<comment type="caution">
    <text evidence="7">The sequence shown here is derived from an EMBL/GenBank/DDBJ whole genome shotgun (WGS) entry which is preliminary data.</text>
</comment>
<protein>
    <recommendedName>
        <fullName evidence="9">S-adenosylmethionine:tRNA ribosyltransferase-isomerase</fullName>
    </recommendedName>
</protein>
<feature type="region of interest" description="Disordered" evidence="6">
    <location>
        <begin position="714"/>
        <end position="758"/>
    </location>
</feature>
<keyword evidence="5" id="KW-0175">Coiled coil</keyword>
<reference evidence="7" key="1">
    <citation type="submission" date="2023-10" db="EMBL/GenBank/DDBJ databases">
        <authorList>
            <person name="Chen Y."/>
            <person name="Shah S."/>
            <person name="Dougan E. K."/>
            <person name="Thang M."/>
            <person name="Chan C."/>
        </authorList>
    </citation>
    <scope>NUCLEOTIDE SEQUENCE [LARGE SCALE GENOMIC DNA]</scope>
</reference>
<feature type="coiled-coil region" evidence="5">
    <location>
        <begin position="775"/>
        <end position="842"/>
    </location>
</feature>
<feature type="non-terminal residue" evidence="7">
    <location>
        <position position="1"/>
    </location>
</feature>